<dbReference type="GO" id="GO:0003677">
    <property type="term" value="F:DNA binding"/>
    <property type="evidence" value="ECO:0007669"/>
    <property type="project" value="UniProtKB-KW"/>
</dbReference>
<dbReference type="SUPFAM" id="SSF57701">
    <property type="entry name" value="Zn2/Cys6 DNA-binding domain"/>
    <property type="match status" value="1"/>
</dbReference>
<dbReference type="OMA" id="RENWKAG"/>
<evidence type="ECO:0000313" key="6">
    <source>
        <dbReference type="EMBL" id="CEL09020.1"/>
    </source>
</evidence>
<keyword evidence="2" id="KW-0238">DNA-binding</keyword>
<name>A0A0U5CFE3_ASPCI</name>
<dbReference type="SMART" id="SM00066">
    <property type="entry name" value="GAL4"/>
    <property type="match status" value="1"/>
</dbReference>
<keyword evidence="4" id="KW-0539">Nucleus</keyword>
<evidence type="ECO:0000256" key="1">
    <source>
        <dbReference type="ARBA" id="ARBA00023015"/>
    </source>
</evidence>
<dbReference type="GO" id="GO:0000981">
    <property type="term" value="F:DNA-binding transcription factor activity, RNA polymerase II-specific"/>
    <property type="evidence" value="ECO:0007669"/>
    <property type="project" value="InterPro"/>
</dbReference>
<dbReference type="Gene3D" id="4.10.240.10">
    <property type="entry name" value="Zn(2)-C6 fungal-type DNA-binding domain"/>
    <property type="match status" value="1"/>
</dbReference>
<organism evidence="6 7">
    <name type="scientific">Aspergillus calidoustus</name>
    <dbReference type="NCBI Taxonomy" id="454130"/>
    <lineage>
        <taxon>Eukaryota</taxon>
        <taxon>Fungi</taxon>
        <taxon>Dikarya</taxon>
        <taxon>Ascomycota</taxon>
        <taxon>Pezizomycotina</taxon>
        <taxon>Eurotiomycetes</taxon>
        <taxon>Eurotiomycetidae</taxon>
        <taxon>Eurotiales</taxon>
        <taxon>Aspergillaceae</taxon>
        <taxon>Aspergillus</taxon>
        <taxon>Aspergillus subgen. Nidulantes</taxon>
    </lineage>
</organism>
<sequence>MPGVPSSRGCDACRKQKKKCDQLKPACSRCNRLQIPCVGSGQRRFKFKEGYSGKQQGAIILTPAVVRFPSNDTIDITKDFIEVLQVTDIRYDVTWYGPFLETIPSRIGSSAALDAAIAAVTGAVKALRTRQGMPDAIGKYVKGWKALRTSLSDPEQTKSIHTVVAIYLMMICQSWVGSPDDHFANHGEILAQILDAAVSQAGRGEFEDNMIVTLSSPVVLQSIVDPSLSLGSWFWTLAKSYTPKRPFLENQHGRLPSLQIYIMAQVTQWIRDPVLNLVNIATAYNQLIRDCATMRSLLDQFEALTAAAPTPPGRLHTRPQVAYSVLICLALSLNIILRMFDPSDTLAEEAADLCAESIRLSQLAEQHRPFGVSFMPVSLAMAWTASDNFAVRAQIRDILVGYEADFPAMNWVETCYWLQSKYDDMRRKHVDTLFTASFPDDTIQVQDGLISVG</sequence>
<evidence type="ECO:0000256" key="4">
    <source>
        <dbReference type="ARBA" id="ARBA00023242"/>
    </source>
</evidence>
<keyword evidence="1" id="KW-0805">Transcription regulation</keyword>
<keyword evidence="3" id="KW-0804">Transcription</keyword>
<evidence type="ECO:0000256" key="2">
    <source>
        <dbReference type="ARBA" id="ARBA00023125"/>
    </source>
</evidence>
<accession>A0A0U5CFE3</accession>
<evidence type="ECO:0000256" key="3">
    <source>
        <dbReference type="ARBA" id="ARBA00023163"/>
    </source>
</evidence>
<evidence type="ECO:0000259" key="5">
    <source>
        <dbReference type="PROSITE" id="PS50048"/>
    </source>
</evidence>
<reference evidence="7" key="1">
    <citation type="journal article" date="2016" name="Genome Announc.">
        <title>Draft genome sequences of fungus Aspergillus calidoustus.</title>
        <authorList>
            <person name="Horn F."/>
            <person name="Linde J."/>
            <person name="Mattern D.J."/>
            <person name="Walther G."/>
            <person name="Guthke R."/>
            <person name="Scherlach K."/>
            <person name="Martin K."/>
            <person name="Brakhage A.A."/>
            <person name="Petzke L."/>
            <person name="Valiante V."/>
        </authorList>
    </citation>
    <scope>NUCLEOTIDE SEQUENCE [LARGE SCALE GENOMIC DNA]</scope>
    <source>
        <strain evidence="7">SF006504</strain>
    </source>
</reference>
<dbReference type="InterPro" id="IPR053178">
    <property type="entry name" value="Osmoadaptation_assoc"/>
</dbReference>
<protein>
    <recommendedName>
        <fullName evidence="5">Zn(2)-C6 fungal-type domain-containing protein</fullName>
    </recommendedName>
</protein>
<dbReference type="OrthoDB" id="4314040at2759"/>
<dbReference type="InterPro" id="IPR036864">
    <property type="entry name" value="Zn2-C6_fun-type_DNA-bd_sf"/>
</dbReference>
<gene>
    <name evidence="6" type="ORF">ASPCAL12163</name>
</gene>
<dbReference type="PROSITE" id="PS00463">
    <property type="entry name" value="ZN2_CY6_FUNGAL_1"/>
    <property type="match status" value="1"/>
</dbReference>
<dbReference type="AlphaFoldDB" id="A0A0U5CFE3"/>
<dbReference type="Proteomes" id="UP000054771">
    <property type="component" value="Unassembled WGS sequence"/>
</dbReference>
<dbReference type="STRING" id="454130.A0A0U5CFE3"/>
<keyword evidence="7" id="KW-1185">Reference proteome</keyword>
<dbReference type="InterPro" id="IPR001138">
    <property type="entry name" value="Zn2Cys6_DnaBD"/>
</dbReference>
<dbReference type="CDD" id="cd00067">
    <property type="entry name" value="GAL4"/>
    <property type="match status" value="1"/>
</dbReference>
<dbReference type="PANTHER" id="PTHR38111:SF11">
    <property type="entry name" value="TRANSCRIPTION FACTOR DOMAIN-CONTAINING PROTEIN-RELATED"/>
    <property type="match status" value="1"/>
</dbReference>
<feature type="domain" description="Zn(2)-C6 fungal-type" evidence="5">
    <location>
        <begin position="9"/>
        <end position="38"/>
    </location>
</feature>
<dbReference type="PROSITE" id="PS50048">
    <property type="entry name" value="ZN2_CY6_FUNGAL_2"/>
    <property type="match status" value="1"/>
</dbReference>
<dbReference type="GO" id="GO:0008270">
    <property type="term" value="F:zinc ion binding"/>
    <property type="evidence" value="ECO:0007669"/>
    <property type="project" value="InterPro"/>
</dbReference>
<proteinExistence type="predicted"/>
<evidence type="ECO:0000313" key="7">
    <source>
        <dbReference type="Proteomes" id="UP000054771"/>
    </source>
</evidence>
<dbReference type="PANTHER" id="PTHR38111">
    <property type="entry name" value="ZN(2)-C6 FUNGAL-TYPE DOMAIN-CONTAINING PROTEIN-RELATED"/>
    <property type="match status" value="1"/>
</dbReference>
<dbReference type="Pfam" id="PF00172">
    <property type="entry name" value="Zn_clus"/>
    <property type="match status" value="1"/>
</dbReference>
<dbReference type="EMBL" id="CDMC01000013">
    <property type="protein sequence ID" value="CEL09020.1"/>
    <property type="molecule type" value="Genomic_DNA"/>
</dbReference>